<sequence>MHADHVILTVGVSALALLSEKGIDLPLSSSPSILLKLITDAEHAFLPCIAAPEMKLRYCVQNEIICS</sequence>
<evidence type="ECO:0000313" key="2">
    <source>
        <dbReference type="Proteomes" id="UP001332939"/>
    </source>
</evidence>
<accession>A0ABU6ECF9</accession>
<dbReference type="EMBL" id="JAMZOO010000001">
    <property type="protein sequence ID" value="MEB6856363.1"/>
    <property type="molecule type" value="Genomic_DNA"/>
</dbReference>
<reference evidence="1 2" key="1">
    <citation type="submission" date="2022-05" db="EMBL/GenBank/DDBJ databases">
        <title>Whole genome sequences of Escherichia coli of fish isolates collected from Assam, India.</title>
        <authorList>
            <person name="Sudha S."/>
            <person name="Muneeb K.H."/>
            <person name="Rakshit O."/>
            <person name="Mendem S.K."/>
            <person name="Raisen C."/>
            <person name="Holmes M.A."/>
            <person name="Shome B.R."/>
            <person name="Sivaraman G.K."/>
        </authorList>
    </citation>
    <scope>NUCLEOTIDE SEQUENCE [LARGE SCALE GENOMIC DNA]</scope>
    <source>
        <strain evidence="1 2">278</strain>
    </source>
</reference>
<protein>
    <submittedName>
        <fullName evidence="1">Uncharacterized protein</fullName>
    </submittedName>
</protein>
<dbReference type="RefSeq" id="WP_036913060.1">
    <property type="nucleotide sequence ID" value="NZ_JAMZOO010000001.1"/>
</dbReference>
<dbReference type="Proteomes" id="UP001332939">
    <property type="component" value="Unassembled WGS sequence"/>
</dbReference>
<organism evidence="1 2">
    <name type="scientific">Proteus cibi</name>
    <dbReference type="NCBI Taxonomy" id="2050966"/>
    <lineage>
        <taxon>Bacteria</taxon>
        <taxon>Pseudomonadati</taxon>
        <taxon>Pseudomonadota</taxon>
        <taxon>Gammaproteobacteria</taxon>
        <taxon>Enterobacterales</taxon>
        <taxon>Morganellaceae</taxon>
        <taxon>Proteus</taxon>
    </lineage>
</organism>
<evidence type="ECO:0000313" key="1">
    <source>
        <dbReference type="EMBL" id="MEB6856363.1"/>
    </source>
</evidence>
<comment type="caution">
    <text evidence="1">The sequence shown here is derived from an EMBL/GenBank/DDBJ whole genome shotgun (WGS) entry which is preliminary data.</text>
</comment>
<keyword evidence="2" id="KW-1185">Reference proteome</keyword>
<proteinExistence type="predicted"/>
<gene>
    <name evidence="1" type="ORF">NA736_04870</name>
</gene>
<name>A0ABU6ECF9_9GAMM</name>